<gene>
    <name evidence="2" type="ORF">HY834_01085</name>
</gene>
<protein>
    <submittedName>
        <fullName evidence="2">GNAT family N-acetyltransferase</fullName>
    </submittedName>
</protein>
<dbReference type="Gene3D" id="3.40.630.30">
    <property type="match status" value="1"/>
</dbReference>
<reference evidence="2" key="1">
    <citation type="submission" date="2020-07" db="EMBL/GenBank/DDBJ databases">
        <title>Huge and variable diversity of episymbiotic CPR bacteria and DPANN archaea in groundwater ecosystems.</title>
        <authorList>
            <person name="He C.Y."/>
            <person name="Keren R."/>
            <person name="Whittaker M."/>
            <person name="Farag I.F."/>
            <person name="Doudna J."/>
            <person name="Cate J.H.D."/>
            <person name="Banfield J.F."/>
        </authorList>
    </citation>
    <scope>NUCLEOTIDE SEQUENCE</scope>
    <source>
        <strain evidence="2">NC_groundwater_1586_Pr3_B-0.1um_66_15</strain>
    </source>
</reference>
<dbReference type="Proteomes" id="UP000782610">
    <property type="component" value="Unassembled WGS sequence"/>
</dbReference>
<evidence type="ECO:0000313" key="2">
    <source>
        <dbReference type="EMBL" id="MBI4920317.1"/>
    </source>
</evidence>
<accession>A0A933NXD9</accession>
<dbReference type="Pfam" id="PF00583">
    <property type="entry name" value="Acetyltransf_1"/>
    <property type="match status" value="1"/>
</dbReference>
<sequence>MTAPLNPIIVPATPERWDDLVSVMSSCSYGRKCWCAYWYLPNAAFKAGWGEKNRETLEQLVRTGAEPGLIAYVGGVPAGWVSVAPRVDFDRLRRGKNFAPLDGKDVWAVNCFIVAQPFRQQGLMPKLARAAAEFAIGKGAEGAEAYPIEPGPKTAANDLYLGTPKAFAEAGYAEVARPLPRRPVMRRMR</sequence>
<dbReference type="PROSITE" id="PS51186">
    <property type="entry name" value="GNAT"/>
    <property type="match status" value="1"/>
</dbReference>
<proteinExistence type="predicted"/>
<name>A0A933NXD9_9HYPH</name>
<dbReference type="InterPro" id="IPR016181">
    <property type="entry name" value="Acyl_CoA_acyltransferase"/>
</dbReference>
<dbReference type="AlphaFoldDB" id="A0A933NXD9"/>
<dbReference type="GO" id="GO:0016747">
    <property type="term" value="F:acyltransferase activity, transferring groups other than amino-acyl groups"/>
    <property type="evidence" value="ECO:0007669"/>
    <property type="project" value="InterPro"/>
</dbReference>
<comment type="caution">
    <text evidence="2">The sequence shown here is derived from an EMBL/GenBank/DDBJ whole genome shotgun (WGS) entry which is preliminary data.</text>
</comment>
<evidence type="ECO:0000313" key="3">
    <source>
        <dbReference type="Proteomes" id="UP000782610"/>
    </source>
</evidence>
<feature type="domain" description="N-acetyltransferase" evidence="1">
    <location>
        <begin position="7"/>
        <end position="189"/>
    </location>
</feature>
<dbReference type="SUPFAM" id="SSF55729">
    <property type="entry name" value="Acyl-CoA N-acyltransferases (Nat)"/>
    <property type="match status" value="1"/>
</dbReference>
<dbReference type="InterPro" id="IPR000182">
    <property type="entry name" value="GNAT_dom"/>
</dbReference>
<evidence type="ECO:0000259" key="1">
    <source>
        <dbReference type="PROSITE" id="PS51186"/>
    </source>
</evidence>
<organism evidence="2 3">
    <name type="scientific">Devosia nanyangense</name>
    <dbReference type="NCBI Taxonomy" id="1228055"/>
    <lineage>
        <taxon>Bacteria</taxon>
        <taxon>Pseudomonadati</taxon>
        <taxon>Pseudomonadota</taxon>
        <taxon>Alphaproteobacteria</taxon>
        <taxon>Hyphomicrobiales</taxon>
        <taxon>Devosiaceae</taxon>
        <taxon>Devosia</taxon>
    </lineage>
</organism>
<dbReference type="EMBL" id="JACRAF010000004">
    <property type="protein sequence ID" value="MBI4920317.1"/>
    <property type="molecule type" value="Genomic_DNA"/>
</dbReference>